<proteinExistence type="predicted"/>
<organism evidence="2 3">
    <name type="scientific">Amycolatopsis plumensis</name>
    <dbReference type="NCBI Taxonomy" id="236508"/>
    <lineage>
        <taxon>Bacteria</taxon>
        <taxon>Bacillati</taxon>
        <taxon>Actinomycetota</taxon>
        <taxon>Actinomycetes</taxon>
        <taxon>Pseudonocardiales</taxon>
        <taxon>Pseudonocardiaceae</taxon>
        <taxon>Amycolatopsis</taxon>
    </lineage>
</organism>
<reference evidence="2 3" key="1">
    <citation type="submission" date="2024-09" db="EMBL/GenBank/DDBJ databases">
        <authorList>
            <person name="Sun Q."/>
            <person name="Mori K."/>
        </authorList>
    </citation>
    <scope>NUCLEOTIDE SEQUENCE [LARGE SCALE GENOMIC DNA]</scope>
    <source>
        <strain evidence="2 3">JCM 13852</strain>
    </source>
</reference>
<keyword evidence="3" id="KW-1185">Reference proteome</keyword>
<name>A0ABV5U5X6_9PSEU</name>
<sequence>MRRIIAICVPILAMFATVFASSAQARTQDLCTWTQSFLPLPVGVTGGSVQAAGPNGYLAGQATDGTLLLWHNGEVVPINAPVSSSIRVSAVNGSGTIVGWDGRSDVPFVYRDGTFQNLSVPAGSSTFASAVNETGDIVGTTFAYATDYRSVVWKLGNPGSYQIVANDVAVGIDDVGNVVTEKGLVWSPNGTTSRLPSSPDLVVQIFQRGYALGHDFTDDNGLRVWDATGTVVHRFELARHTPIGINSQGQLAAWYTPEGSTVTTLGVWRGETFVGNVPGRPLVHAVAETGELVGLAWPAGATKSAPATWTCS</sequence>
<accession>A0ABV5U5X6</accession>
<gene>
    <name evidence="2" type="ORF">ACFFTO_21690</name>
</gene>
<dbReference type="Proteomes" id="UP001589535">
    <property type="component" value="Unassembled WGS sequence"/>
</dbReference>
<comment type="caution">
    <text evidence="2">The sequence shown here is derived from an EMBL/GenBank/DDBJ whole genome shotgun (WGS) entry which is preliminary data.</text>
</comment>
<evidence type="ECO:0000313" key="3">
    <source>
        <dbReference type="Proteomes" id="UP001589535"/>
    </source>
</evidence>
<feature type="signal peptide" evidence="1">
    <location>
        <begin position="1"/>
        <end position="25"/>
    </location>
</feature>
<keyword evidence="1" id="KW-0732">Signal</keyword>
<evidence type="ECO:0000256" key="1">
    <source>
        <dbReference type="SAM" id="SignalP"/>
    </source>
</evidence>
<dbReference type="EMBL" id="JBHMBK010000016">
    <property type="protein sequence ID" value="MFB9686802.1"/>
    <property type="molecule type" value="Genomic_DNA"/>
</dbReference>
<evidence type="ECO:0000313" key="2">
    <source>
        <dbReference type="EMBL" id="MFB9686802.1"/>
    </source>
</evidence>
<protein>
    <submittedName>
        <fullName evidence="2">Uncharacterized protein</fullName>
    </submittedName>
</protein>
<dbReference type="RefSeq" id="WP_378196569.1">
    <property type="nucleotide sequence ID" value="NZ_JBHMBK010000016.1"/>
</dbReference>
<feature type="chain" id="PRO_5046515685" evidence="1">
    <location>
        <begin position="26"/>
        <end position="312"/>
    </location>
</feature>